<sequence length="313" mass="34225">MSCSIVIVSWNTREALAECLASVVADTATEVWVVDNASADGSADMVRGRYPSVNLLVNDRNRGFAAACNQALAQANGRLLLLLNPDARPQPGALRRLCAVLEERPEVGVVGGQLLARDGRPLRSYGAIPSVGAFLTEMVGLAGVPGLRRLLPAVAAAPRRRERPRSVGYTSGACLAFRRELLDTVGMLDERFFLYFEETDFCARVRQAGYLVWFEPAARVEHQGQASAARLGQEAEAHYARSAYAFIHKHRGARAARRLRAAFVVWLAAQLVLHRLGTLARRPGACAAHARKRRLLELHRGIDPHACGWSWTG</sequence>
<dbReference type="Gene3D" id="3.90.550.10">
    <property type="entry name" value="Spore Coat Polysaccharide Biosynthesis Protein SpsA, Chain A"/>
    <property type="match status" value="1"/>
</dbReference>
<keyword evidence="3" id="KW-1185">Reference proteome</keyword>
<organism evidence="2 3">
    <name type="scientific">Gaiella occulta</name>
    <dbReference type="NCBI Taxonomy" id="1002870"/>
    <lineage>
        <taxon>Bacteria</taxon>
        <taxon>Bacillati</taxon>
        <taxon>Actinomycetota</taxon>
        <taxon>Thermoleophilia</taxon>
        <taxon>Gaiellales</taxon>
        <taxon>Gaiellaceae</taxon>
        <taxon>Gaiella</taxon>
    </lineage>
</organism>
<protein>
    <submittedName>
        <fullName evidence="2">Putative glycosyltransferase</fullName>
    </submittedName>
</protein>
<feature type="domain" description="Glycosyltransferase 2-like" evidence="1">
    <location>
        <begin position="4"/>
        <end position="185"/>
    </location>
</feature>
<dbReference type="SUPFAM" id="SSF53448">
    <property type="entry name" value="Nucleotide-diphospho-sugar transferases"/>
    <property type="match status" value="1"/>
</dbReference>
<reference evidence="3" key="2">
    <citation type="journal article" date="2019" name="MicrobiologyOpen">
        <title>High-quality draft genome sequence of Gaiella occulta isolated from a 150 meter deep mineral water borehole and comparison with the genome sequences of other deep-branching lineages of the phylum Actinobacteria.</title>
        <authorList>
            <person name="Severino R."/>
            <person name="Froufe H.J.C."/>
            <person name="Barroso C."/>
            <person name="Albuquerque L."/>
            <person name="Lobo-da-Cunha A."/>
            <person name="da Costa M.S."/>
            <person name="Egas C."/>
        </authorList>
    </citation>
    <scope>NUCLEOTIDE SEQUENCE [LARGE SCALE GENOMIC DNA]</scope>
    <source>
        <strain evidence="3">F2-233</strain>
    </source>
</reference>
<gene>
    <name evidence="2" type="ORF">Gocc_0678</name>
</gene>
<dbReference type="CDD" id="cd04186">
    <property type="entry name" value="GT_2_like_c"/>
    <property type="match status" value="1"/>
</dbReference>
<dbReference type="Proteomes" id="UP000254134">
    <property type="component" value="Unassembled WGS sequence"/>
</dbReference>
<dbReference type="AlphaFoldDB" id="A0A7M2Z252"/>
<keyword evidence="2" id="KW-0808">Transferase</keyword>
<dbReference type="RefSeq" id="WP_181813326.1">
    <property type="nucleotide sequence ID" value="NZ_QQZY01000001.1"/>
</dbReference>
<evidence type="ECO:0000259" key="1">
    <source>
        <dbReference type="Pfam" id="PF00535"/>
    </source>
</evidence>
<dbReference type="PANTHER" id="PTHR43179:SF7">
    <property type="entry name" value="RHAMNOSYLTRANSFERASE WBBL"/>
    <property type="match status" value="1"/>
</dbReference>
<dbReference type="InterPro" id="IPR029044">
    <property type="entry name" value="Nucleotide-diphossugar_trans"/>
</dbReference>
<dbReference type="GO" id="GO:0016740">
    <property type="term" value="F:transferase activity"/>
    <property type="evidence" value="ECO:0007669"/>
    <property type="project" value="UniProtKB-KW"/>
</dbReference>
<evidence type="ECO:0000313" key="2">
    <source>
        <dbReference type="EMBL" id="RDI76259.1"/>
    </source>
</evidence>
<reference evidence="2 3" key="1">
    <citation type="submission" date="2018-07" db="EMBL/GenBank/DDBJ databases">
        <title>High-quality-draft genome sequence of Gaiella occulta.</title>
        <authorList>
            <person name="Severino R."/>
            <person name="Froufe H.J.C."/>
            <person name="Rainey F.A."/>
            <person name="Barroso C."/>
            <person name="Albuquerque L."/>
            <person name="Lobo-Da-Cunha A."/>
            <person name="Da Costa M.S."/>
            <person name="Egas C."/>
        </authorList>
    </citation>
    <scope>NUCLEOTIDE SEQUENCE [LARGE SCALE GENOMIC DNA]</scope>
    <source>
        <strain evidence="2 3">F2-233</strain>
    </source>
</reference>
<dbReference type="Pfam" id="PF00535">
    <property type="entry name" value="Glycos_transf_2"/>
    <property type="match status" value="1"/>
</dbReference>
<accession>A0A7M2Z252</accession>
<evidence type="ECO:0000313" key="3">
    <source>
        <dbReference type="Proteomes" id="UP000254134"/>
    </source>
</evidence>
<dbReference type="EMBL" id="QQZY01000001">
    <property type="protein sequence ID" value="RDI76259.1"/>
    <property type="molecule type" value="Genomic_DNA"/>
</dbReference>
<proteinExistence type="predicted"/>
<name>A0A7M2Z252_9ACTN</name>
<dbReference type="PANTHER" id="PTHR43179">
    <property type="entry name" value="RHAMNOSYLTRANSFERASE WBBL"/>
    <property type="match status" value="1"/>
</dbReference>
<comment type="caution">
    <text evidence="2">The sequence shown here is derived from an EMBL/GenBank/DDBJ whole genome shotgun (WGS) entry which is preliminary data.</text>
</comment>
<dbReference type="InterPro" id="IPR001173">
    <property type="entry name" value="Glyco_trans_2-like"/>
</dbReference>